<keyword evidence="2" id="KW-1185">Reference proteome</keyword>
<comment type="caution">
    <text evidence="1">The sequence shown here is derived from an EMBL/GenBank/DDBJ whole genome shotgun (WGS) entry which is preliminary data.</text>
</comment>
<accession>A0A8J2UEB4</accession>
<dbReference type="PANTHER" id="PTHR41368">
    <property type="entry name" value="PROTEIN YGHO"/>
    <property type="match status" value="1"/>
</dbReference>
<dbReference type="InterPro" id="IPR016181">
    <property type="entry name" value="Acyl_CoA_acyltransferase"/>
</dbReference>
<dbReference type="RefSeq" id="WP_188933347.1">
    <property type="nucleotide sequence ID" value="NZ_BMJC01000003.1"/>
</dbReference>
<sequence length="389" mass="45187">MQLIEVTNSDTAKEFIQANVELNRNVPGYIRPIDKEINEVFDKNYNKAFRHGEATRWILKDDGGRLIGRIAAFVNKKYKNKGDDVPVGGVGFFDCIDNQEAADILLDVAKHWLGQRGMEAMDGPINFGERDKWWGLLVEGFHEPLWSMNFNPPYYKELLENYGFKPFFHQLCFGLDPLKPLSAKIAQRHDALAADPLYNAHNIEKKKLEKYAMDFVEVYNASYAGHGGLKEMKKDQALQLFKRMKPLLDEKIAWFAYYGERPIALFLNIPELNQYYKHFNGKLGLLQKLQFLWLRSRGACRHFTGIIFALIPEFQQKGVDAYIIQKMAEAVQPAKFYVHYEMQWIGDFNPKMINVAKSLGETYVSRKLTTYRYLFDRGKEFKRHPMVGV</sequence>
<name>A0A8J2UEB4_9BACT</name>
<reference evidence="1" key="1">
    <citation type="journal article" date="2014" name="Int. J. Syst. Evol. Microbiol.">
        <title>Complete genome sequence of Corynebacterium casei LMG S-19264T (=DSM 44701T), isolated from a smear-ripened cheese.</title>
        <authorList>
            <consortium name="US DOE Joint Genome Institute (JGI-PGF)"/>
            <person name="Walter F."/>
            <person name="Albersmeier A."/>
            <person name="Kalinowski J."/>
            <person name="Ruckert C."/>
        </authorList>
    </citation>
    <scope>NUCLEOTIDE SEQUENCE</scope>
    <source>
        <strain evidence="1">CGMCC 1.15448</strain>
    </source>
</reference>
<dbReference type="PANTHER" id="PTHR41368:SF1">
    <property type="entry name" value="PROTEIN YGHO"/>
    <property type="match status" value="1"/>
</dbReference>
<evidence type="ECO:0000313" key="1">
    <source>
        <dbReference type="EMBL" id="GGB05906.1"/>
    </source>
</evidence>
<dbReference type="SUPFAM" id="SSF55729">
    <property type="entry name" value="Acyl-CoA N-acyltransferases (Nat)"/>
    <property type="match status" value="1"/>
</dbReference>
<evidence type="ECO:0000313" key="2">
    <source>
        <dbReference type="Proteomes" id="UP000607559"/>
    </source>
</evidence>
<dbReference type="Proteomes" id="UP000607559">
    <property type="component" value="Unassembled WGS sequence"/>
</dbReference>
<evidence type="ECO:0008006" key="3">
    <source>
        <dbReference type="Google" id="ProtNLM"/>
    </source>
</evidence>
<dbReference type="AlphaFoldDB" id="A0A8J2UEB4"/>
<dbReference type="EMBL" id="BMJC01000003">
    <property type="protein sequence ID" value="GGB05906.1"/>
    <property type="molecule type" value="Genomic_DNA"/>
</dbReference>
<protein>
    <recommendedName>
        <fullName evidence="3">N-acetyltransferase</fullName>
    </recommendedName>
</protein>
<proteinExistence type="predicted"/>
<organism evidence="1 2">
    <name type="scientific">Puia dinghuensis</name>
    <dbReference type="NCBI Taxonomy" id="1792502"/>
    <lineage>
        <taxon>Bacteria</taxon>
        <taxon>Pseudomonadati</taxon>
        <taxon>Bacteroidota</taxon>
        <taxon>Chitinophagia</taxon>
        <taxon>Chitinophagales</taxon>
        <taxon>Chitinophagaceae</taxon>
        <taxon>Puia</taxon>
    </lineage>
</organism>
<gene>
    <name evidence="1" type="ORF">GCM10011511_31630</name>
</gene>
<reference evidence="1" key="2">
    <citation type="submission" date="2020-09" db="EMBL/GenBank/DDBJ databases">
        <authorList>
            <person name="Sun Q."/>
            <person name="Zhou Y."/>
        </authorList>
    </citation>
    <scope>NUCLEOTIDE SEQUENCE</scope>
    <source>
        <strain evidence="1">CGMCC 1.15448</strain>
    </source>
</reference>
<dbReference type="InterPro" id="IPR039968">
    <property type="entry name" value="BcerS-like"/>
</dbReference>